<dbReference type="Proteomes" id="UP000078397">
    <property type="component" value="Unassembled WGS sequence"/>
</dbReference>
<evidence type="ECO:0000313" key="5">
    <source>
        <dbReference type="Proteomes" id="UP000078397"/>
    </source>
</evidence>
<dbReference type="RefSeq" id="XP_018140375.1">
    <property type="nucleotide sequence ID" value="XM_018287396.1"/>
</dbReference>
<dbReference type="Pfam" id="PF12796">
    <property type="entry name" value="Ank_2"/>
    <property type="match status" value="1"/>
</dbReference>
<evidence type="ECO:0000256" key="1">
    <source>
        <dbReference type="ARBA" id="ARBA00022737"/>
    </source>
</evidence>
<dbReference type="EMBL" id="LSBJ02000006">
    <property type="protein sequence ID" value="OAQ62795.1"/>
    <property type="molecule type" value="Genomic_DNA"/>
</dbReference>
<evidence type="ECO:0000313" key="4">
    <source>
        <dbReference type="EMBL" id="OAQ62795.1"/>
    </source>
</evidence>
<sequence length="643" mass="72533">MASTEHLLSLLNQTSFSRADCELGLRGKALPAHLGNSTVRLSVVSGIRQHVAFATSDIVSDLCRIPGQEVFMRARNARLIMSDYVPSLEQMPNKDSYPYCIWYPDVASEDTYRRVAAAFPDMRYQVGRACAVAGYAKLYCELDLLPDPCIAEEAREAANEGSRNIFEHIMAMPTRYGVMNDYNLTIELKSPKPGACLNADTAVLATLRTRRKIADGLGIRPWRYFNITEDWGVGEEHIKPDKVKLSDAEVALLESPLPFDLPTMHKDLLILVAAYEGNVDRYARLRRPGRAVEYEFHCLVPGVYRSTSMALWLSRNPDIMHAIAGSWDDEEEPALRRAINARHVMNNDTHRLLDAKPPVPDDELPYWIWYPNMPSSATLYALAKARPAMRPQCVRASIAAGNRKLYSWLMDMDDEAPSDNVDHTSPVVDVCVIKEAEASPERDFFVADLKRRQRERGLVPFKRCYDEWKKEIPWKMGDIGSNLIMASLPDDGSCIVHADQDWGIWESLGAELGRVRLHLSTPLEERQRNSYKAVVRLLLDNSVSIEAKDSQYGQTLLLWASRNGHEAAVRLLLEKGANCNAKNEDGRTPLWWAARDGHEAIVRLLLENGADADAKDEDGRTSVWWAAPNRHGTIVRLLHMKSR</sequence>
<dbReference type="GeneID" id="28851390"/>
<dbReference type="STRING" id="1380566.A0A179FB82"/>
<dbReference type="SMART" id="SM00248">
    <property type="entry name" value="ANK"/>
    <property type="match status" value="3"/>
</dbReference>
<organism evidence="4 5">
    <name type="scientific">Pochonia chlamydosporia 170</name>
    <dbReference type="NCBI Taxonomy" id="1380566"/>
    <lineage>
        <taxon>Eukaryota</taxon>
        <taxon>Fungi</taxon>
        <taxon>Dikarya</taxon>
        <taxon>Ascomycota</taxon>
        <taxon>Pezizomycotina</taxon>
        <taxon>Sordariomycetes</taxon>
        <taxon>Hypocreomycetidae</taxon>
        <taxon>Hypocreales</taxon>
        <taxon>Clavicipitaceae</taxon>
        <taxon>Pochonia</taxon>
    </lineage>
</organism>
<feature type="repeat" description="ANK" evidence="3">
    <location>
        <begin position="552"/>
        <end position="584"/>
    </location>
</feature>
<protein>
    <submittedName>
        <fullName evidence="4">Ankyrin repeats (3 copies) domain-containing protein</fullName>
    </submittedName>
</protein>
<proteinExistence type="predicted"/>
<dbReference type="InterPro" id="IPR050745">
    <property type="entry name" value="Multifunctional_regulatory"/>
</dbReference>
<reference evidence="4 5" key="1">
    <citation type="journal article" date="2016" name="PLoS Pathog.">
        <title>Biosynthesis of antibiotic leucinostatins in bio-control fungus Purpureocillium lilacinum and their inhibition on phytophthora revealed by genome mining.</title>
        <authorList>
            <person name="Wang G."/>
            <person name="Liu Z."/>
            <person name="Lin R."/>
            <person name="Li E."/>
            <person name="Mao Z."/>
            <person name="Ling J."/>
            <person name="Yang Y."/>
            <person name="Yin W.B."/>
            <person name="Xie B."/>
        </authorList>
    </citation>
    <scope>NUCLEOTIDE SEQUENCE [LARGE SCALE GENOMIC DNA]</scope>
    <source>
        <strain evidence="4">170</strain>
    </source>
</reference>
<dbReference type="PANTHER" id="PTHR24189">
    <property type="entry name" value="MYOTROPHIN"/>
    <property type="match status" value="1"/>
</dbReference>
<gene>
    <name evidence="4" type="ORF">VFPPC_08743</name>
</gene>
<dbReference type="OrthoDB" id="4928116at2759"/>
<evidence type="ECO:0000256" key="2">
    <source>
        <dbReference type="ARBA" id="ARBA00023043"/>
    </source>
</evidence>
<evidence type="ECO:0000256" key="3">
    <source>
        <dbReference type="PROSITE-ProRule" id="PRU00023"/>
    </source>
</evidence>
<feature type="repeat" description="ANK" evidence="3">
    <location>
        <begin position="585"/>
        <end position="617"/>
    </location>
</feature>
<dbReference type="Gene3D" id="1.25.40.20">
    <property type="entry name" value="Ankyrin repeat-containing domain"/>
    <property type="match status" value="2"/>
</dbReference>
<dbReference type="PANTHER" id="PTHR24189:SF50">
    <property type="entry name" value="ANKYRIN REPEAT AND SOCS BOX PROTEIN 2"/>
    <property type="match status" value="1"/>
</dbReference>
<dbReference type="PROSITE" id="PS50088">
    <property type="entry name" value="ANK_REPEAT"/>
    <property type="match status" value="2"/>
</dbReference>
<dbReference type="KEGG" id="pchm:VFPPC_08743"/>
<dbReference type="InterPro" id="IPR036770">
    <property type="entry name" value="Ankyrin_rpt-contain_sf"/>
</dbReference>
<keyword evidence="2 3" id="KW-0040">ANK repeat</keyword>
<dbReference type="InterPro" id="IPR002110">
    <property type="entry name" value="Ankyrin_rpt"/>
</dbReference>
<comment type="caution">
    <text evidence="4">The sequence shown here is derived from an EMBL/GenBank/DDBJ whole genome shotgun (WGS) entry which is preliminary data.</text>
</comment>
<accession>A0A179FB82</accession>
<dbReference type="SUPFAM" id="SSF48403">
    <property type="entry name" value="Ankyrin repeat"/>
    <property type="match status" value="1"/>
</dbReference>
<dbReference type="PROSITE" id="PS50297">
    <property type="entry name" value="ANK_REP_REGION"/>
    <property type="match status" value="2"/>
</dbReference>
<dbReference type="AlphaFoldDB" id="A0A179FB82"/>
<keyword evidence="5" id="KW-1185">Reference proteome</keyword>
<keyword evidence="1" id="KW-0677">Repeat</keyword>
<name>A0A179FB82_METCM</name>